<keyword evidence="1" id="KW-0812">Transmembrane</keyword>
<organism evidence="2">
    <name type="scientific">Hexamita inflata</name>
    <dbReference type="NCBI Taxonomy" id="28002"/>
    <lineage>
        <taxon>Eukaryota</taxon>
        <taxon>Metamonada</taxon>
        <taxon>Diplomonadida</taxon>
        <taxon>Hexamitidae</taxon>
        <taxon>Hexamitinae</taxon>
        <taxon>Hexamita</taxon>
    </lineage>
</organism>
<dbReference type="Proteomes" id="UP001642409">
    <property type="component" value="Unassembled WGS sequence"/>
</dbReference>
<evidence type="ECO:0000313" key="2">
    <source>
        <dbReference type="EMBL" id="CAI9971551.1"/>
    </source>
</evidence>
<keyword evidence="1" id="KW-0472">Membrane</keyword>
<reference evidence="2" key="1">
    <citation type="submission" date="2023-06" db="EMBL/GenBank/DDBJ databases">
        <authorList>
            <person name="Kurt Z."/>
        </authorList>
    </citation>
    <scope>NUCLEOTIDE SEQUENCE</scope>
</reference>
<protein>
    <submittedName>
        <fullName evidence="3">Hypothetical_protein</fullName>
    </submittedName>
</protein>
<keyword evidence="4" id="KW-1185">Reference proteome</keyword>
<keyword evidence="1" id="KW-1133">Transmembrane helix</keyword>
<evidence type="ECO:0000313" key="4">
    <source>
        <dbReference type="Proteomes" id="UP001642409"/>
    </source>
</evidence>
<comment type="caution">
    <text evidence="2">The sequence shown here is derived from an EMBL/GenBank/DDBJ whole genome shotgun (WGS) entry which is preliminary data.</text>
</comment>
<name>A0AA86R4U0_9EUKA</name>
<gene>
    <name evidence="2" type="ORF">HINF_LOCUS59196</name>
    <name evidence="3" type="ORF">HINF_LOCUS67763</name>
</gene>
<dbReference type="EMBL" id="CAXDID020000472">
    <property type="protein sequence ID" value="CAL6095050.1"/>
    <property type="molecule type" value="Genomic_DNA"/>
</dbReference>
<feature type="transmembrane region" description="Helical" evidence="1">
    <location>
        <begin position="89"/>
        <end position="106"/>
    </location>
</feature>
<evidence type="ECO:0000256" key="1">
    <source>
        <dbReference type="SAM" id="Phobius"/>
    </source>
</evidence>
<sequence>MVSTVGQVYPAFVSAFISQASSISVLPFLTFSESSLEHLVTSSTLLCQLSIHQLLRVDFSSEYEYHHLLMQQSDYSNSLELRLTSPGKLVYRKLVFSMVLILQSILILNYLYLFGVVVNSSNFIFILYYYLHQIVDHINF</sequence>
<dbReference type="AlphaFoldDB" id="A0AA86R4U0"/>
<reference evidence="3 4" key="2">
    <citation type="submission" date="2024-07" db="EMBL/GenBank/DDBJ databases">
        <authorList>
            <person name="Akdeniz Z."/>
        </authorList>
    </citation>
    <scope>NUCLEOTIDE SEQUENCE [LARGE SCALE GENOMIC DNA]</scope>
</reference>
<proteinExistence type="predicted"/>
<evidence type="ECO:0000313" key="3">
    <source>
        <dbReference type="EMBL" id="CAL6095050.1"/>
    </source>
</evidence>
<accession>A0AA86R4U0</accession>
<dbReference type="EMBL" id="CATOUU010001093">
    <property type="protein sequence ID" value="CAI9971551.1"/>
    <property type="molecule type" value="Genomic_DNA"/>
</dbReference>